<dbReference type="Proteomes" id="UP000519004">
    <property type="component" value="Unassembled WGS sequence"/>
</dbReference>
<keyword evidence="1" id="KW-0378">Hydrolase</keyword>
<evidence type="ECO:0000256" key="1">
    <source>
        <dbReference type="HAMAP-Rule" id="MF_00691"/>
    </source>
</evidence>
<dbReference type="EMBL" id="JACHHX010000010">
    <property type="protein sequence ID" value="MBB5015797.1"/>
    <property type="molecule type" value="Genomic_DNA"/>
</dbReference>
<proteinExistence type="inferred from homology"/>
<comment type="catalytic activity">
    <reaction evidence="1">
        <text>5-oxo-L-proline + ATP + 2 H2O = L-glutamate + ADP + phosphate + H(+)</text>
        <dbReference type="Rhea" id="RHEA:10348"/>
        <dbReference type="ChEBI" id="CHEBI:15377"/>
        <dbReference type="ChEBI" id="CHEBI:15378"/>
        <dbReference type="ChEBI" id="CHEBI:29985"/>
        <dbReference type="ChEBI" id="CHEBI:30616"/>
        <dbReference type="ChEBI" id="CHEBI:43474"/>
        <dbReference type="ChEBI" id="CHEBI:58402"/>
        <dbReference type="ChEBI" id="CHEBI:456216"/>
        <dbReference type="EC" id="3.5.2.9"/>
    </reaction>
</comment>
<dbReference type="CDD" id="cd10787">
    <property type="entry name" value="LamB_YcsF_like"/>
    <property type="match status" value="1"/>
</dbReference>
<evidence type="ECO:0000313" key="3">
    <source>
        <dbReference type="Proteomes" id="UP000519004"/>
    </source>
</evidence>
<dbReference type="NCBIfam" id="NF003814">
    <property type="entry name" value="PRK05406.1-3"/>
    <property type="match status" value="1"/>
</dbReference>
<dbReference type="GO" id="GO:0005524">
    <property type="term" value="F:ATP binding"/>
    <property type="evidence" value="ECO:0007669"/>
    <property type="project" value="UniProtKB-UniRule"/>
</dbReference>
<comment type="caution">
    <text evidence="2">The sequence shown here is derived from an EMBL/GenBank/DDBJ whole genome shotgun (WGS) entry which is preliminary data.</text>
</comment>
<keyword evidence="1" id="KW-0067">ATP-binding</keyword>
<dbReference type="EC" id="3.5.2.9" evidence="1"/>
<comment type="function">
    <text evidence="1">Catalyzes the cleavage of 5-oxoproline to form L-glutamate coupled to the hydrolysis of ATP to ADP and inorganic phosphate.</text>
</comment>
<dbReference type="AlphaFoldDB" id="A0A7W8DEN7"/>
<dbReference type="SUPFAM" id="SSF88713">
    <property type="entry name" value="Glycoside hydrolase/deacetylase"/>
    <property type="match status" value="1"/>
</dbReference>
<dbReference type="PANTHER" id="PTHR30292">
    <property type="entry name" value="UNCHARACTERIZED PROTEIN YBGL-RELATED"/>
    <property type="match status" value="1"/>
</dbReference>
<reference evidence="2 3" key="1">
    <citation type="submission" date="2020-08" db="EMBL/GenBank/DDBJ databases">
        <title>Genomic Encyclopedia of Type Strains, Phase IV (KMG-IV): sequencing the most valuable type-strain genomes for metagenomic binning, comparative biology and taxonomic classification.</title>
        <authorList>
            <person name="Goeker M."/>
        </authorList>
    </citation>
    <scope>NUCLEOTIDE SEQUENCE [LARGE SCALE GENOMIC DNA]</scope>
    <source>
        <strain evidence="2 3">DSM 25897</strain>
    </source>
</reference>
<accession>A0A7W8DEN7</accession>
<dbReference type="InterPro" id="IPR005501">
    <property type="entry name" value="LamB/YcsF/PxpA-like"/>
</dbReference>
<gene>
    <name evidence="1" type="primary">pxpA</name>
    <name evidence="2" type="ORF">HNQ58_001705</name>
</gene>
<dbReference type="PROSITE" id="PS51257">
    <property type="entry name" value="PROKAR_LIPOPROTEIN"/>
    <property type="match status" value="1"/>
</dbReference>
<keyword evidence="3" id="KW-1185">Reference proteome</keyword>
<dbReference type="Pfam" id="PF03746">
    <property type="entry name" value="LamB_YcsF"/>
    <property type="match status" value="1"/>
</dbReference>
<dbReference type="PANTHER" id="PTHR30292:SF0">
    <property type="entry name" value="5-OXOPROLINASE SUBUNIT A"/>
    <property type="match status" value="1"/>
</dbReference>
<dbReference type="RefSeq" id="WP_183948465.1">
    <property type="nucleotide sequence ID" value="NZ_JACHHX010000010.1"/>
</dbReference>
<organism evidence="2 3">
    <name type="scientific">Rehaibacterium terrae</name>
    <dbReference type="NCBI Taxonomy" id="1341696"/>
    <lineage>
        <taxon>Bacteria</taxon>
        <taxon>Pseudomonadati</taxon>
        <taxon>Pseudomonadota</taxon>
        <taxon>Gammaproteobacteria</taxon>
        <taxon>Lysobacterales</taxon>
        <taxon>Lysobacteraceae</taxon>
        <taxon>Rehaibacterium</taxon>
    </lineage>
</organism>
<dbReference type="HAMAP" id="MF_00691">
    <property type="entry name" value="PxpA"/>
    <property type="match status" value="1"/>
</dbReference>
<evidence type="ECO:0000313" key="2">
    <source>
        <dbReference type="EMBL" id="MBB5015797.1"/>
    </source>
</evidence>
<comment type="subunit">
    <text evidence="1">Forms a complex composed of PxpA, PxpB and PxpC.</text>
</comment>
<dbReference type="Gene3D" id="3.20.20.370">
    <property type="entry name" value="Glycoside hydrolase/deacetylase"/>
    <property type="match status" value="1"/>
</dbReference>
<dbReference type="NCBIfam" id="NF003816">
    <property type="entry name" value="PRK05406.1-5"/>
    <property type="match status" value="1"/>
</dbReference>
<keyword evidence="1" id="KW-0547">Nucleotide-binding</keyword>
<dbReference type="GO" id="GO:0017168">
    <property type="term" value="F:5-oxoprolinase (ATP-hydrolyzing) activity"/>
    <property type="evidence" value="ECO:0007669"/>
    <property type="project" value="UniProtKB-UniRule"/>
</dbReference>
<dbReference type="InterPro" id="IPR011330">
    <property type="entry name" value="Glyco_hydro/deAcase_b/a-brl"/>
</dbReference>
<name>A0A7W8DEN7_9GAMM</name>
<comment type="similarity">
    <text evidence="1">Belongs to the LamB/PxpA family.</text>
</comment>
<dbReference type="GO" id="GO:0005975">
    <property type="term" value="P:carbohydrate metabolic process"/>
    <property type="evidence" value="ECO:0007669"/>
    <property type="project" value="InterPro"/>
</dbReference>
<sequence length="254" mass="26684">MSRPLRIDFNCDLGEGCGDDAAIAPHISSASLACGFHAGDPLRMREAVAVCLRHGVAVGAHPSFPDREGFGRRELATTPEQVHADTLYQLGALAAFVRAAGGRLHHAKPHGALYNLAARDAAIAEAIAAAVRDFDPGLILYGLAHSALTAAGERVGLRVAHEVFAERRYEADGTLTPRDQPGAVIDSLDEALAQVRGMLREGIVVARTGERVPIRADTLCLHGDRPDAAAFARALRAALAAEGIAIAPPFSTPD</sequence>
<protein>
    <recommendedName>
        <fullName evidence="1">5-oxoprolinase subunit A</fullName>
        <shortName evidence="1">5-OPase subunit A</shortName>
        <ecNumber evidence="1">3.5.2.9</ecNumber>
    </recommendedName>
    <alternativeName>
        <fullName evidence="1">5-oxoprolinase (ATP-hydrolyzing) subunit A</fullName>
    </alternativeName>
</protein>